<dbReference type="SUPFAM" id="SSF46785">
    <property type="entry name" value="Winged helix' DNA-binding domain"/>
    <property type="match status" value="1"/>
</dbReference>
<dbReference type="EMBL" id="CP121252">
    <property type="protein sequence ID" value="WFP16311.1"/>
    <property type="molecule type" value="Genomic_DNA"/>
</dbReference>
<protein>
    <submittedName>
        <fullName evidence="5">Helix-turn-helix domain-containing protein</fullName>
    </submittedName>
</protein>
<evidence type="ECO:0000256" key="1">
    <source>
        <dbReference type="ARBA" id="ARBA00023015"/>
    </source>
</evidence>
<feature type="domain" description="HTH arsR-type" evidence="4">
    <location>
        <begin position="26"/>
        <end position="108"/>
    </location>
</feature>
<evidence type="ECO:0000256" key="2">
    <source>
        <dbReference type="ARBA" id="ARBA00023125"/>
    </source>
</evidence>
<dbReference type="PANTHER" id="PTHR33154">
    <property type="entry name" value="TRANSCRIPTIONAL REGULATOR, ARSR FAMILY"/>
    <property type="match status" value="1"/>
</dbReference>
<name>A0ABY8H595_9MICC</name>
<keyword evidence="1" id="KW-0805">Transcription regulation</keyword>
<evidence type="ECO:0000256" key="3">
    <source>
        <dbReference type="ARBA" id="ARBA00023163"/>
    </source>
</evidence>
<keyword evidence="6" id="KW-1185">Reference proteome</keyword>
<keyword evidence="3" id="KW-0804">Transcription</keyword>
<gene>
    <name evidence="5" type="ORF">P8192_13150</name>
</gene>
<dbReference type="InterPro" id="IPR036390">
    <property type="entry name" value="WH_DNA-bd_sf"/>
</dbReference>
<evidence type="ECO:0000313" key="6">
    <source>
        <dbReference type="Proteomes" id="UP001219037"/>
    </source>
</evidence>
<dbReference type="PANTHER" id="PTHR33154:SF15">
    <property type="entry name" value="REGULATORY PROTEIN ARSR"/>
    <property type="match status" value="1"/>
</dbReference>
<reference evidence="5 6" key="1">
    <citation type="submission" date="2023-04" db="EMBL/GenBank/DDBJ databases">
        <title>Funneling lignin-derived compounds into biodiesel using alkali-halophilic Citricoccus sp. P2.</title>
        <authorList>
            <person name="Luo C.-B."/>
        </authorList>
    </citation>
    <scope>NUCLEOTIDE SEQUENCE [LARGE SCALE GENOMIC DNA]</scope>
    <source>
        <strain evidence="5 6">P2</strain>
    </source>
</reference>
<dbReference type="Proteomes" id="UP001219037">
    <property type="component" value="Chromosome"/>
</dbReference>
<evidence type="ECO:0000313" key="5">
    <source>
        <dbReference type="EMBL" id="WFP16311.1"/>
    </source>
</evidence>
<dbReference type="Pfam" id="PF12840">
    <property type="entry name" value="HTH_20"/>
    <property type="match status" value="1"/>
</dbReference>
<accession>A0ABY8H595</accession>
<dbReference type="SMART" id="SM00418">
    <property type="entry name" value="HTH_ARSR"/>
    <property type="match status" value="1"/>
</dbReference>
<dbReference type="RefSeq" id="WP_278157461.1">
    <property type="nucleotide sequence ID" value="NZ_CP121252.1"/>
</dbReference>
<proteinExistence type="predicted"/>
<evidence type="ECO:0000259" key="4">
    <source>
        <dbReference type="SMART" id="SM00418"/>
    </source>
</evidence>
<sequence length="209" mass="23539">MAEDKTPVQDPYDALPGESDLQMNAKTMKAFAHPLRMRMYTFLSDHGSATATRLAEELNESTGQTSYHLRQLEKHGLVEEDTERGSGRERWWKPVGYSLRRHLIQGDSGSDPAMNLLINEQVRDRSEKLRHWLTTMDSAPQEWVEASILSTSTATMTPEQARALTQELMEVLERHTEAAEAAPNAAASDQAQRVRIYLSLFPLETGVAE</sequence>
<organism evidence="5 6">
    <name type="scientific">Citricoccus muralis</name>
    <dbReference type="NCBI Taxonomy" id="169134"/>
    <lineage>
        <taxon>Bacteria</taxon>
        <taxon>Bacillati</taxon>
        <taxon>Actinomycetota</taxon>
        <taxon>Actinomycetes</taxon>
        <taxon>Micrococcales</taxon>
        <taxon>Micrococcaceae</taxon>
        <taxon>Citricoccus</taxon>
    </lineage>
</organism>
<dbReference type="InterPro" id="IPR001845">
    <property type="entry name" value="HTH_ArsR_DNA-bd_dom"/>
</dbReference>
<dbReference type="InterPro" id="IPR051081">
    <property type="entry name" value="HTH_MetalResp_TranReg"/>
</dbReference>
<dbReference type="InterPro" id="IPR036388">
    <property type="entry name" value="WH-like_DNA-bd_sf"/>
</dbReference>
<dbReference type="Gene3D" id="1.10.10.10">
    <property type="entry name" value="Winged helix-like DNA-binding domain superfamily/Winged helix DNA-binding domain"/>
    <property type="match status" value="1"/>
</dbReference>
<dbReference type="InterPro" id="IPR011991">
    <property type="entry name" value="ArsR-like_HTH"/>
</dbReference>
<keyword evidence="2" id="KW-0238">DNA-binding</keyword>
<dbReference type="CDD" id="cd00090">
    <property type="entry name" value="HTH_ARSR"/>
    <property type="match status" value="1"/>
</dbReference>